<organism evidence="2 3">
    <name type="scientific">Elysia crispata</name>
    <name type="common">lettuce slug</name>
    <dbReference type="NCBI Taxonomy" id="231223"/>
    <lineage>
        <taxon>Eukaryota</taxon>
        <taxon>Metazoa</taxon>
        <taxon>Spiralia</taxon>
        <taxon>Lophotrochozoa</taxon>
        <taxon>Mollusca</taxon>
        <taxon>Gastropoda</taxon>
        <taxon>Heterobranchia</taxon>
        <taxon>Euthyneura</taxon>
        <taxon>Panpulmonata</taxon>
        <taxon>Sacoglossa</taxon>
        <taxon>Placobranchoidea</taxon>
        <taxon>Plakobranchidae</taxon>
        <taxon>Elysia</taxon>
    </lineage>
</organism>
<feature type="compositionally biased region" description="Polar residues" evidence="1">
    <location>
        <begin position="7"/>
        <end position="20"/>
    </location>
</feature>
<keyword evidence="3" id="KW-1185">Reference proteome</keyword>
<sequence>MWFVVQRKQSAEPQARSTLPENPAEPSKVLQVFKQHWAGSAKIERWFELPIKVLNDFFEDLDSVGFLEVLTVHQEQ</sequence>
<evidence type="ECO:0000256" key="1">
    <source>
        <dbReference type="SAM" id="MobiDB-lite"/>
    </source>
</evidence>
<proteinExistence type="predicted"/>
<feature type="region of interest" description="Disordered" evidence="1">
    <location>
        <begin position="1"/>
        <end position="23"/>
    </location>
</feature>
<name>A0AAE1ATS9_9GAST</name>
<accession>A0AAE1ATS9</accession>
<dbReference type="Proteomes" id="UP001283361">
    <property type="component" value="Unassembled WGS sequence"/>
</dbReference>
<reference evidence="2" key="1">
    <citation type="journal article" date="2023" name="G3 (Bethesda)">
        <title>A reference genome for the long-term kleptoplast-retaining sea slug Elysia crispata morphotype clarki.</title>
        <authorList>
            <person name="Eastman K.E."/>
            <person name="Pendleton A.L."/>
            <person name="Shaikh M.A."/>
            <person name="Suttiyut T."/>
            <person name="Ogas R."/>
            <person name="Tomko P."/>
            <person name="Gavelis G."/>
            <person name="Widhalm J.R."/>
            <person name="Wisecaver J.H."/>
        </authorList>
    </citation>
    <scope>NUCLEOTIDE SEQUENCE</scope>
    <source>
        <strain evidence="2">ECLA1</strain>
    </source>
</reference>
<gene>
    <name evidence="2" type="ORF">RRG08_003606</name>
</gene>
<comment type="caution">
    <text evidence="2">The sequence shown here is derived from an EMBL/GenBank/DDBJ whole genome shotgun (WGS) entry which is preliminary data.</text>
</comment>
<evidence type="ECO:0000313" key="2">
    <source>
        <dbReference type="EMBL" id="KAK3793226.1"/>
    </source>
</evidence>
<evidence type="ECO:0000313" key="3">
    <source>
        <dbReference type="Proteomes" id="UP001283361"/>
    </source>
</evidence>
<dbReference type="EMBL" id="JAWDGP010001268">
    <property type="protein sequence ID" value="KAK3793226.1"/>
    <property type="molecule type" value="Genomic_DNA"/>
</dbReference>
<dbReference type="AlphaFoldDB" id="A0AAE1ATS9"/>
<protein>
    <submittedName>
        <fullName evidence="2">Uncharacterized protein</fullName>
    </submittedName>
</protein>